<protein>
    <recommendedName>
        <fullName evidence="10">C2H2-type domain-containing protein</fullName>
    </recommendedName>
</protein>
<evidence type="ECO:0000256" key="9">
    <source>
        <dbReference type="SAM" id="MobiDB-lite"/>
    </source>
</evidence>
<dbReference type="EMBL" id="JAGTTL010000028">
    <property type="protein sequence ID" value="KAK6300058.1"/>
    <property type="molecule type" value="Genomic_DNA"/>
</dbReference>
<dbReference type="GO" id="GO:0005634">
    <property type="term" value="C:nucleus"/>
    <property type="evidence" value="ECO:0007669"/>
    <property type="project" value="UniProtKB-SubCell"/>
</dbReference>
<name>A0AAN8KY03_9TELE</name>
<evidence type="ECO:0000256" key="5">
    <source>
        <dbReference type="ARBA" id="ARBA00022833"/>
    </source>
</evidence>
<dbReference type="PANTHER" id="PTHR24394:SF44">
    <property type="entry name" value="ZINC FINGER PROTEIN 271-LIKE"/>
    <property type="match status" value="1"/>
</dbReference>
<keyword evidence="6" id="KW-0539">Nucleus</keyword>
<gene>
    <name evidence="11" type="ORF">J4Q44_G00300910</name>
</gene>
<feature type="region of interest" description="Disordered" evidence="9">
    <location>
        <begin position="248"/>
        <end position="303"/>
    </location>
</feature>
<feature type="domain" description="C2H2-type" evidence="10">
    <location>
        <begin position="384"/>
        <end position="411"/>
    </location>
</feature>
<proteinExistence type="predicted"/>
<dbReference type="Gene3D" id="3.30.160.60">
    <property type="entry name" value="Classic Zinc Finger"/>
    <property type="match status" value="4"/>
</dbReference>
<feature type="compositionally biased region" description="Polar residues" evidence="9">
    <location>
        <begin position="540"/>
        <end position="554"/>
    </location>
</feature>
<evidence type="ECO:0000256" key="6">
    <source>
        <dbReference type="ARBA" id="ARBA00023242"/>
    </source>
</evidence>
<evidence type="ECO:0000256" key="2">
    <source>
        <dbReference type="ARBA" id="ARBA00022723"/>
    </source>
</evidence>
<dbReference type="FunFam" id="3.30.160.60:FF:000100">
    <property type="entry name" value="Zinc finger 45-like"/>
    <property type="match status" value="1"/>
</dbReference>
<dbReference type="PROSITE" id="PS50157">
    <property type="entry name" value="ZINC_FINGER_C2H2_2"/>
    <property type="match status" value="4"/>
</dbReference>
<evidence type="ECO:0000256" key="8">
    <source>
        <dbReference type="SAM" id="Coils"/>
    </source>
</evidence>
<feature type="compositionally biased region" description="Basic and acidic residues" evidence="9">
    <location>
        <begin position="248"/>
        <end position="279"/>
    </location>
</feature>
<feature type="compositionally biased region" description="Polar residues" evidence="9">
    <location>
        <begin position="476"/>
        <end position="509"/>
    </location>
</feature>
<comment type="subcellular location">
    <subcellularLocation>
        <location evidence="1">Nucleus</location>
    </subcellularLocation>
</comment>
<keyword evidence="4 7" id="KW-0863">Zinc-finger</keyword>
<dbReference type="GO" id="GO:0008270">
    <property type="term" value="F:zinc ion binding"/>
    <property type="evidence" value="ECO:0007669"/>
    <property type="project" value="UniProtKB-KW"/>
</dbReference>
<evidence type="ECO:0000259" key="10">
    <source>
        <dbReference type="PROSITE" id="PS50157"/>
    </source>
</evidence>
<reference evidence="11 12" key="1">
    <citation type="submission" date="2021-04" db="EMBL/GenBank/DDBJ databases">
        <authorList>
            <person name="De Guttry C."/>
            <person name="Zahm M."/>
            <person name="Klopp C."/>
            <person name="Cabau C."/>
            <person name="Louis A."/>
            <person name="Berthelot C."/>
            <person name="Parey E."/>
            <person name="Roest Crollius H."/>
            <person name="Montfort J."/>
            <person name="Robinson-Rechavi M."/>
            <person name="Bucao C."/>
            <person name="Bouchez O."/>
            <person name="Gislard M."/>
            <person name="Lluch J."/>
            <person name="Milhes M."/>
            <person name="Lampietro C."/>
            <person name="Lopez Roques C."/>
            <person name="Donnadieu C."/>
            <person name="Braasch I."/>
            <person name="Desvignes T."/>
            <person name="Postlethwait J."/>
            <person name="Bobe J."/>
            <person name="Wedekind C."/>
            <person name="Guiguen Y."/>
        </authorList>
    </citation>
    <scope>NUCLEOTIDE SEQUENCE [LARGE SCALE GENOMIC DNA]</scope>
    <source>
        <strain evidence="11">Cs_M1</strain>
        <tissue evidence="11">Blood</tissue>
    </source>
</reference>
<dbReference type="FunFam" id="3.30.160.60:FF:000512">
    <property type="entry name" value="zinc finger protein 197 isoform X1"/>
    <property type="match status" value="1"/>
</dbReference>
<keyword evidence="8" id="KW-0175">Coiled coil</keyword>
<dbReference type="GO" id="GO:0000981">
    <property type="term" value="F:DNA-binding transcription factor activity, RNA polymerase II-specific"/>
    <property type="evidence" value="ECO:0007669"/>
    <property type="project" value="TreeGrafter"/>
</dbReference>
<evidence type="ECO:0000256" key="4">
    <source>
        <dbReference type="ARBA" id="ARBA00022771"/>
    </source>
</evidence>
<keyword evidence="2" id="KW-0479">Metal-binding</keyword>
<keyword evidence="3" id="KW-0677">Repeat</keyword>
<dbReference type="FunFam" id="3.30.160.60:FF:000912">
    <property type="entry name" value="Zinc finger protein 660"/>
    <property type="match status" value="1"/>
</dbReference>
<dbReference type="Pfam" id="PF00096">
    <property type="entry name" value="zf-C2H2"/>
    <property type="match status" value="2"/>
</dbReference>
<keyword evidence="5" id="KW-0862">Zinc</keyword>
<keyword evidence="12" id="KW-1185">Reference proteome</keyword>
<dbReference type="SMART" id="SM00355">
    <property type="entry name" value="ZnF_C2H2"/>
    <property type="match status" value="4"/>
</dbReference>
<dbReference type="PROSITE" id="PS00028">
    <property type="entry name" value="ZINC_FINGER_C2H2_1"/>
    <property type="match status" value="3"/>
</dbReference>
<evidence type="ECO:0000313" key="11">
    <source>
        <dbReference type="EMBL" id="KAK6300058.1"/>
    </source>
</evidence>
<feature type="region of interest" description="Disordered" evidence="9">
    <location>
        <begin position="540"/>
        <end position="559"/>
    </location>
</feature>
<comment type="caution">
    <text evidence="11">The sequence shown here is derived from an EMBL/GenBank/DDBJ whole genome shotgun (WGS) entry which is preliminary data.</text>
</comment>
<evidence type="ECO:0000256" key="1">
    <source>
        <dbReference type="ARBA" id="ARBA00004123"/>
    </source>
</evidence>
<dbReference type="Pfam" id="PF13894">
    <property type="entry name" value="zf-C2H2_4"/>
    <property type="match status" value="1"/>
</dbReference>
<feature type="domain" description="C2H2-type" evidence="10">
    <location>
        <begin position="328"/>
        <end position="355"/>
    </location>
</feature>
<evidence type="ECO:0000256" key="7">
    <source>
        <dbReference type="PROSITE-ProRule" id="PRU00042"/>
    </source>
</evidence>
<dbReference type="InterPro" id="IPR013087">
    <property type="entry name" value="Znf_C2H2_type"/>
</dbReference>
<feature type="region of interest" description="Disordered" evidence="9">
    <location>
        <begin position="117"/>
        <end position="176"/>
    </location>
</feature>
<evidence type="ECO:0000256" key="3">
    <source>
        <dbReference type="ARBA" id="ARBA00022737"/>
    </source>
</evidence>
<organism evidence="11 12">
    <name type="scientific">Coregonus suidteri</name>
    <dbReference type="NCBI Taxonomy" id="861788"/>
    <lineage>
        <taxon>Eukaryota</taxon>
        <taxon>Metazoa</taxon>
        <taxon>Chordata</taxon>
        <taxon>Craniata</taxon>
        <taxon>Vertebrata</taxon>
        <taxon>Euteleostomi</taxon>
        <taxon>Actinopterygii</taxon>
        <taxon>Neopterygii</taxon>
        <taxon>Teleostei</taxon>
        <taxon>Protacanthopterygii</taxon>
        <taxon>Salmoniformes</taxon>
        <taxon>Salmonidae</taxon>
        <taxon>Coregoninae</taxon>
        <taxon>Coregonus</taxon>
    </lineage>
</organism>
<feature type="domain" description="C2H2-type" evidence="10">
    <location>
        <begin position="303"/>
        <end position="323"/>
    </location>
</feature>
<dbReference type="InterPro" id="IPR036236">
    <property type="entry name" value="Znf_C2H2_sf"/>
</dbReference>
<dbReference type="SUPFAM" id="SSF57667">
    <property type="entry name" value="beta-beta-alpha zinc fingers"/>
    <property type="match status" value="3"/>
</dbReference>
<dbReference type="FunFam" id="3.30.160.60:FF:002343">
    <property type="entry name" value="Zinc finger protein 33A"/>
    <property type="match status" value="1"/>
</dbReference>
<dbReference type="AlphaFoldDB" id="A0AAN8KY03"/>
<sequence>MTKLQLLNAYLTERLTVVVREILDVVGDTVAEYREETDRTKRENESAKRENESLRRQLRDILLLAETDWRSTTLSLSGQQQLCEQEWSSSQEQDPEPLQQSQVNRHGLQAQTQVALGQDGGLTGPNHGHTEAVRVEEKPSPGEAIPKSELNSDSEPKGFGNNSSLAPSPFSSNAHCATTTGAANAEVPVLRTERKRSSPIDPIQGRIKMEPKECDVTVNLTNHKPKSSSGYTGHPIILLPHNHELSGDAGFKDLPDMDISERHNTPVHDQQTHETEPGPKDGALPYNESNNFTPTDHQEGHPHRCTRCGESFSQAASLHLHLQYKKPYACDWCCKSFAQSADLRRHHRIHTGERPHRCSWCSKSFTQRGNLRRHLRIHTGERPYSCPYCHRTFSDGDTMKKHKRTHSGEKPYRCVQCPKSFTVASGLRRLMVAVDEILEVVGGTVSEFEEETARTKRENELLKRRLREVGLDTDTECSAVSTRPVSLSVSGQHQWSSDQSPDPESTQTQNHMVMRQDEMPATHSQLPTDCTEWKNLCSSPRTLSSQQTDTSATTPVVAPLTSASVKRDLDEEDDQHLLPSANPFSSTSCPVDRVVLHYNSEGIKTEPSDTSPTDLGSVSAQMGYGELNPSSDPGPATVETRYTVSDLSADLESVVAESRRYGASTASGIPTDLVSASAAMIPDGFFRQIGSDGCVTTGPELDFGDATTTVLIHFLLVTQGVEPADLRDCRG</sequence>
<feature type="coiled-coil region" evidence="8">
    <location>
        <begin position="30"/>
        <end position="64"/>
    </location>
</feature>
<feature type="compositionally biased region" description="Polar residues" evidence="9">
    <location>
        <begin position="160"/>
        <end position="176"/>
    </location>
</feature>
<feature type="domain" description="C2H2-type" evidence="10">
    <location>
        <begin position="356"/>
        <end position="383"/>
    </location>
</feature>
<dbReference type="PANTHER" id="PTHR24394">
    <property type="entry name" value="ZINC FINGER PROTEIN"/>
    <property type="match status" value="1"/>
</dbReference>
<dbReference type="Proteomes" id="UP001356427">
    <property type="component" value="Unassembled WGS sequence"/>
</dbReference>
<accession>A0AAN8KY03</accession>
<feature type="region of interest" description="Disordered" evidence="9">
    <location>
        <begin position="474"/>
        <end position="509"/>
    </location>
</feature>
<feature type="compositionally biased region" description="Basic and acidic residues" evidence="9">
    <location>
        <begin position="128"/>
        <end position="140"/>
    </location>
</feature>
<evidence type="ECO:0000313" key="12">
    <source>
        <dbReference type="Proteomes" id="UP001356427"/>
    </source>
</evidence>